<dbReference type="Gene3D" id="2.30.110.10">
    <property type="entry name" value="Electron Transport, Fmn-binding Protein, Chain A"/>
    <property type="match status" value="1"/>
</dbReference>
<evidence type="ECO:0000313" key="1">
    <source>
        <dbReference type="EMBL" id="SBS75942.1"/>
    </source>
</evidence>
<protein>
    <recommendedName>
        <fullName evidence="2">Nitroreductase</fullName>
    </recommendedName>
</protein>
<dbReference type="GO" id="GO:0016491">
    <property type="term" value="F:oxidoreductase activity"/>
    <property type="evidence" value="ECO:0007669"/>
    <property type="project" value="InterPro"/>
</dbReference>
<dbReference type="InterPro" id="IPR012349">
    <property type="entry name" value="Split_barrel_FMN-bd"/>
</dbReference>
<dbReference type="NCBIfam" id="TIGR00026">
    <property type="entry name" value="hi_GC_TIGR00026"/>
    <property type="match status" value="1"/>
</dbReference>
<gene>
    <name evidence="1" type="ORF">MHPYR_290018</name>
</gene>
<reference evidence="1" key="1">
    <citation type="submission" date="2016-03" db="EMBL/GenBank/DDBJ databases">
        <authorList>
            <person name="Ploux O."/>
        </authorList>
    </citation>
    <scope>NUCLEOTIDE SEQUENCE</scope>
    <source>
        <strain evidence="1">UC10</strain>
    </source>
</reference>
<sequence length="146" mass="15815">MAPPPNLGPMATKDHPNNAPGVPMKFPVWFENFQIKYFNPAVKPLAKYMPGMSVVKHRGRTSGTQYETVVSAFRKGDTIAIMLGHGKTNWVKNILAAGEADIRHGRHDLHLVNPRVVPAGTDDPSLPGVARRGVKRGVGAFVADIA</sequence>
<evidence type="ECO:0008006" key="2">
    <source>
        <dbReference type="Google" id="ProtNLM"/>
    </source>
</evidence>
<dbReference type="AlphaFoldDB" id="A0A1Y5PB70"/>
<dbReference type="EMBL" id="FLQS01000022">
    <property type="protein sequence ID" value="SBS75942.1"/>
    <property type="molecule type" value="Genomic_DNA"/>
</dbReference>
<organism evidence="1">
    <name type="scientific">uncultured Mycobacterium sp</name>
    <dbReference type="NCBI Taxonomy" id="171292"/>
    <lineage>
        <taxon>Bacteria</taxon>
        <taxon>Bacillati</taxon>
        <taxon>Actinomycetota</taxon>
        <taxon>Actinomycetes</taxon>
        <taxon>Mycobacteriales</taxon>
        <taxon>Mycobacteriaceae</taxon>
        <taxon>Mycobacterium</taxon>
        <taxon>environmental samples</taxon>
    </lineage>
</organism>
<accession>A0A1Y5PB70</accession>
<dbReference type="InterPro" id="IPR004378">
    <property type="entry name" value="F420H2_quin_Rdtase"/>
</dbReference>
<name>A0A1Y5PB70_9MYCO</name>
<proteinExistence type="predicted"/>